<evidence type="ECO:0000313" key="2">
    <source>
        <dbReference type="Proteomes" id="UP000315295"/>
    </source>
</evidence>
<protein>
    <submittedName>
        <fullName evidence="1">Uncharacterized protein</fullName>
    </submittedName>
</protein>
<accession>A0A540K2T7</accession>
<reference evidence="1 2" key="1">
    <citation type="journal article" date="2019" name="G3 (Bethesda)">
        <title>Sequencing of a Wild Apple (Malus baccata) Genome Unravels the Differences Between Cultivated and Wild Apple Species Regarding Disease Resistance and Cold Tolerance.</title>
        <authorList>
            <person name="Chen X."/>
        </authorList>
    </citation>
    <scope>NUCLEOTIDE SEQUENCE [LARGE SCALE GENOMIC DNA]</scope>
    <source>
        <strain evidence="2">cv. Shandingzi</strain>
        <tissue evidence="1">Leaves</tissue>
    </source>
</reference>
<sequence>MERLLTKFRNWQRDTSVGVHNSHSTRTQRKMIIKINPGSSGVQDYVTLSPMKYSAVAPLEG</sequence>
<dbReference type="Proteomes" id="UP000315295">
    <property type="component" value="Unassembled WGS sequence"/>
</dbReference>
<proteinExistence type="predicted"/>
<organism evidence="1 2">
    <name type="scientific">Malus baccata</name>
    <name type="common">Siberian crab apple</name>
    <name type="synonym">Pyrus baccata</name>
    <dbReference type="NCBI Taxonomy" id="106549"/>
    <lineage>
        <taxon>Eukaryota</taxon>
        <taxon>Viridiplantae</taxon>
        <taxon>Streptophyta</taxon>
        <taxon>Embryophyta</taxon>
        <taxon>Tracheophyta</taxon>
        <taxon>Spermatophyta</taxon>
        <taxon>Magnoliopsida</taxon>
        <taxon>eudicotyledons</taxon>
        <taxon>Gunneridae</taxon>
        <taxon>Pentapetalae</taxon>
        <taxon>rosids</taxon>
        <taxon>fabids</taxon>
        <taxon>Rosales</taxon>
        <taxon>Rosaceae</taxon>
        <taxon>Amygdaloideae</taxon>
        <taxon>Maleae</taxon>
        <taxon>Malus</taxon>
    </lineage>
</organism>
<comment type="caution">
    <text evidence="1">The sequence shown here is derived from an EMBL/GenBank/DDBJ whole genome shotgun (WGS) entry which is preliminary data.</text>
</comment>
<evidence type="ECO:0000313" key="1">
    <source>
        <dbReference type="EMBL" id="TQD68599.1"/>
    </source>
</evidence>
<dbReference type="AlphaFoldDB" id="A0A540K2T7"/>
<dbReference type="EMBL" id="VIEB01016508">
    <property type="protein sequence ID" value="TQD68599.1"/>
    <property type="molecule type" value="Genomic_DNA"/>
</dbReference>
<keyword evidence="2" id="KW-1185">Reference proteome</keyword>
<gene>
    <name evidence="1" type="ORF">C1H46_045868</name>
</gene>
<name>A0A540K2T7_MALBA</name>